<evidence type="ECO:0008006" key="3">
    <source>
        <dbReference type="Google" id="ProtNLM"/>
    </source>
</evidence>
<organism evidence="1 2">
    <name type="scientific">Triparma columacea</name>
    <dbReference type="NCBI Taxonomy" id="722753"/>
    <lineage>
        <taxon>Eukaryota</taxon>
        <taxon>Sar</taxon>
        <taxon>Stramenopiles</taxon>
        <taxon>Ochrophyta</taxon>
        <taxon>Bolidophyceae</taxon>
        <taxon>Parmales</taxon>
        <taxon>Triparmaceae</taxon>
        <taxon>Triparma</taxon>
    </lineage>
</organism>
<evidence type="ECO:0000313" key="2">
    <source>
        <dbReference type="Proteomes" id="UP001165065"/>
    </source>
</evidence>
<dbReference type="Proteomes" id="UP001165065">
    <property type="component" value="Unassembled WGS sequence"/>
</dbReference>
<dbReference type="SUPFAM" id="SSF56112">
    <property type="entry name" value="Protein kinase-like (PK-like)"/>
    <property type="match status" value="1"/>
</dbReference>
<protein>
    <recommendedName>
        <fullName evidence="3">Protein kinase domain-containing protein</fullName>
    </recommendedName>
</protein>
<proteinExistence type="predicted"/>
<evidence type="ECO:0000313" key="1">
    <source>
        <dbReference type="EMBL" id="GMI46539.1"/>
    </source>
</evidence>
<sequence length="192" mass="21938">MEGHDLGCQNVVYGGLHKSGACKRRRNGIVCVHPHGVVKQVTDAKIWENEINMFKLLSSECTNLFPSLLYVDEECMVMVQENVNDQGQGALEWKDRWTADFETYSEQISNAYVMFEKLGIFPDDLNICCNMIVNGPEIKIIDFGFYKIVKNPAILKKKLETTRKRILEDIFTIVERQIPYQGWCPGGPCRNG</sequence>
<dbReference type="AlphaFoldDB" id="A0A9W7LDH7"/>
<dbReference type="OrthoDB" id="10296403at2759"/>
<dbReference type="EMBL" id="BRYA01000303">
    <property type="protein sequence ID" value="GMI46539.1"/>
    <property type="molecule type" value="Genomic_DNA"/>
</dbReference>
<reference evidence="2" key="1">
    <citation type="journal article" date="2023" name="Commun. Biol.">
        <title>Genome analysis of Parmales, the sister group of diatoms, reveals the evolutionary specialization of diatoms from phago-mixotrophs to photoautotrophs.</title>
        <authorList>
            <person name="Ban H."/>
            <person name="Sato S."/>
            <person name="Yoshikawa S."/>
            <person name="Yamada K."/>
            <person name="Nakamura Y."/>
            <person name="Ichinomiya M."/>
            <person name="Sato N."/>
            <person name="Blanc-Mathieu R."/>
            <person name="Endo H."/>
            <person name="Kuwata A."/>
            <person name="Ogata H."/>
        </authorList>
    </citation>
    <scope>NUCLEOTIDE SEQUENCE [LARGE SCALE GENOMIC DNA]</scope>
</reference>
<gene>
    <name evidence="1" type="ORF">TrCOL_g5748</name>
</gene>
<accession>A0A9W7LDH7</accession>
<dbReference type="InterPro" id="IPR011009">
    <property type="entry name" value="Kinase-like_dom_sf"/>
</dbReference>
<comment type="caution">
    <text evidence="1">The sequence shown here is derived from an EMBL/GenBank/DDBJ whole genome shotgun (WGS) entry which is preliminary data.</text>
</comment>
<name>A0A9W7LDH7_9STRA</name>
<keyword evidence="2" id="KW-1185">Reference proteome</keyword>